<dbReference type="AlphaFoldDB" id="A0AA38KVV7"/>
<reference evidence="1" key="1">
    <citation type="submission" date="2022-08" db="EMBL/GenBank/DDBJ databases">
        <authorList>
            <consortium name="DOE Joint Genome Institute"/>
            <person name="Min B."/>
            <person name="Riley R."/>
            <person name="Sierra-Patev S."/>
            <person name="Naranjo-Ortiz M."/>
            <person name="Looney B."/>
            <person name="Konkel Z."/>
            <person name="Slot J.C."/>
            <person name="Sakamoto Y."/>
            <person name="Steenwyk J.L."/>
            <person name="Rokas A."/>
            <person name="Carro J."/>
            <person name="Camarero S."/>
            <person name="Ferreira P."/>
            <person name="Molpeceres G."/>
            <person name="Ruiz-Duenas F.J."/>
            <person name="Serrano A."/>
            <person name="Henrissat B."/>
            <person name="Drula E."/>
            <person name="Hughes K.W."/>
            <person name="Mata J.L."/>
            <person name="Ishikawa N.K."/>
            <person name="Vargas-Isla R."/>
            <person name="Ushijima S."/>
            <person name="Smith C.A."/>
            <person name="Ahrendt S."/>
            <person name="Andreopoulos W."/>
            <person name="He G."/>
            <person name="Labutti K."/>
            <person name="Lipzen A."/>
            <person name="Ng V."/>
            <person name="Sandor L."/>
            <person name="Barry K."/>
            <person name="Martinez A.T."/>
            <person name="Xiao Y."/>
            <person name="Gibbons J.G."/>
            <person name="Terashima K."/>
            <person name="Hibbett D.S."/>
            <person name="Grigoriev I.V."/>
        </authorList>
    </citation>
    <scope>NUCLEOTIDE SEQUENCE</scope>
    <source>
        <strain evidence="1">TFB10291</strain>
    </source>
</reference>
<sequence>MTATISKHIVLHAHAIAWGHNKPLASLAVLIVESFPEVVVTFLTSASMLPRIMSELERLDPSHSQVIGSRLHVLDISGAILDPRLPLAGFALAYAASSVCRRGKLSLVVPPVKQSPTYLLPLWESSMQPFTAYAIEAIRVIAKDTPILAWWTAPAGALLRLLGPSSIGGMADTSIETLDGRAAMKAKIFARKEFETPLSDLTPIIERIGCIYIRETDGLIYTSSPAFEPRAIAAVHKWYASIGKEWFSLGSLTKNIETSSTKNRVTANSDTNKQVIEFLNRMQENFGGKSLIYVSEILEYELVMNLDLVWDNFLSSES</sequence>
<dbReference type="Proteomes" id="UP001163798">
    <property type="component" value="Unassembled WGS sequence"/>
</dbReference>
<name>A0AA38KVV7_9AGAR</name>
<proteinExistence type="predicted"/>
<dbReference type="EMBL" id="MU793362">
    <property type="protein sequence ID" value="KAJ3784842.1"/>
    <property type="molecule type" value="Genomic_DNA"/>
</dbReference>
<comment type="caution">
    <text evidence="1">The sequence shown here is derived from an EMBL/GenBank/DDBJ whole genome shotgun (WGS) entry which is preliminary data.</text>
</comment>
<evidence type="ECO:0000313" key="2">
    <source>
        <dbReference type="Proteomes" id="UP001163798"/>
    </source>
</evidence>
<organism evidence="1 2">
    <name type="scientific">Lentinula aff. detonsa</name>
    <dbReference type="NCBI Taxonomy" id="2804958"/>
    <lineage>
        <taxon>Eukaryota</taxon>
        <taxon>Fungi</taxon>
        <taxon>Dikarya</taxon>
        <taxon>Basidiomycota</taxon>
        <taxon>Agaricomycotina</taxon>
        <taxon>Agaricomycetes</taxon>
        <taxon>Agaricomycetidae</taxon>
        <taxon>Agaricales</taxon>
        <taxon>Marasmiineae</taxon>
        <taxon>Omphalotaceae</taxon>
        <taxon>Lentinula</taxon>
    </lineage>
</organism>
<keyword evidence="2" id="KW-1185">Reference proteome</keyword>
<gene>
    <name evidence="1" type="ORF">GGU10DRAFT_399990</name>
</gene>
<protein>
    <submittedName>
        <fullName evidence="1">Uncharacterized protein</fullName>
    </submittedName>
</protein>
<accession>A0AA38KVV7</accession>
<evidence type="ECO:0000313" key="1">
    <source>
        <dbReference type="EMBL" id="KAJ3784842.1"/>
    </source>
</evidence>